<dbReference type="RefSeq" id="WP_213003829.1">
    <property type="nucleotide sequence ID" value="NZ_BAAATW010000011.1"/>
</dbReference>
<name>A0A919T2D4_9ACTN</name>
<sequence>MNDLLRQAIREMADETRPAGDLAVGAMARGRQLRRRRRAAVGAAAALLVLITFIPYAVLRDTHRQETPAVDPTPTPTIGHPPWSPDKPFGLPGGWMVTGLAGDTDAVFDTGTGKYRLLEKDFTGIWVSPDARYAAVTDDIHPYIGLLDLHSQRLTWTTVGFVLEPQWSSDSASLLLTGTDRFTVITAATGKVHRHPLDERFSCLDYCLYTWLPGDKEVALAKVGVNGSETNGPTVSALTVLDATTGEWTRDLAVPGVPPGQDAWSPDGSMVIVRGDGKEPNLLRIADVTTGKIRTRLATTRAFFISDDRIIGFENGTAVLMDLRGRAIAKQDFPEELTDLSLSYGPGR</sequence>
<organism evidence="2 3">
    <name type="scientific">Winogradskya consettensis</name>
    <dbReference type="NCBI Taxonomy" id="113560"/>
    <lineage>
        <taxon>Bacteria</taxon>
        <taxon>Bacillati</taxon>
        <taxon>Actinomycetota</taxon>
        <taxon>Actinomycetes</taxon>
        <taxon>Micromonosporales</taxon>
        <taxon>Micromonosporaceae</taxon>
        <taxon>Winogradskya</taxon>
    </lineage>
</organism>
<dbReference type="SUPFAM" id="SSF82171">
    <property type="entry name" value="DPP6 N-terminal domain-like"/>
    <property type="match status" value="1"/>
</dbReference>
<accession>A0A919T2D4</accession>
<dbReference type="InterPro" id="IPR011042">
    <property type="entry name" value="6-blade_b-propeller_TolB-like"/>
</dbReference>
<reference evidence="2" key="1">
    <citation type="submission" date="2021-03" db="EMBL/GenBank/DDBJ databases">
        <title>Whole genome shotgun sequence of Actinoplanes consettensis NBRC 14913.</title>
        <authorList>
            <person name="Komaki H."/>
            <person name="Tamura T."/>
        </authorList>
    </citation>
    <scope>NUCLEOTIDE SEQUENCE</scope>
    <source>
        <strain evidence="2">NBRC 14913</strain>
    </source>
</reference>
<dbReference type="Gene3D" id="2.120.10.30">
    <property type="entry name" value="TolB, C-terminal domain"/>
    <property type="match status" value="1"/>
</dbReference>
<dbReference type="AlphaFoldDB" id="A0A919T2D4"/>
<comment type="caution">
    <text evidence="2">The sequence shown here is derived from an EMBL/GenBank/DDBJ whole genome shotgun (WGS) entry which is preliminary data.</text>
</comment>
<dbReference type="Proteomes" id="UP000680865">
    <property type="component" value="Unassembled WGS sequence"/>
</dbReference>
<keyword evidence="1" id="KW-0812">Transmembrane</keyword>
<keyword evidence="3" id="KW-1185">Reference proteome</keyword>
<keyword evidence="1" id="KW-1133">Transmembrane helix</keyword>
<evidence type="ECO:0000256" key="1">
    <source>
        <dbReference type="SAM" id="Phobius"/>
    </source>
</evidence>
<evidence type="ECO:0000313" key="2">
    <source>
        <dbReference type="EMBL" id="GIM85374.1"/>
    </source>
</evidence>
<protein>
    <recommendedName>
        <fullName evidence="4">WD40 repeat domain-containing protein</fullName>
    </recommendedName>
</protein>
<evidence type="ECO:0000313" key="3">
    <source>
        <dbReference type="Proteomes" id="UP000680865"/>
    </source>
</evidence>
<keyword evidence="1" id="KW-0472">Membrane</keyword>
<feature type="transmembrane region" description="Helical" evidence="1">
    <location>
        <begin position="39"/>
        <end position="59"/>
    </location>
</feature>
<proteinExistence type="predicted"/>
<dbReference type="EMBL" id="BOQP01000083">
    <property type="protein sequence ID" value="GIM85374.1"/>
    <property type="molecule type" value="Genomic_DNA"/>
</dbReference>
<gene>
    <name evidence="2" type="ORF">Aco04nite_95970</name>
</gene>
<evidence type="ECO:0008006" key="4">
    <source>
        <dbReference type="Google" id="ProtNLM"/>
    </source>
</evidence>